<keyword evidence="2" id="KW-1185">Reference proteome</keyword>
<evidence type="ECO:0000313" key="1">
    <source>
        <dbReference type="EMBL" id="CAK0892625.1"/>
    </source>
</evidence>
<reference evidence="1" key="1">
    <citation type="submission" date="2023-10" db="EMBL/GenBank/DDBJ databases">
        <authorList>
            <person name="Chen Y."/>
            <person name="Shah S."/>
            <person name="Dougan E. K."/>
            <person name="Thang M."/>
            <person name="Chan C."/>
        </authorList>
    </citation>
    <scope>NUCLEOTIDE SEQUENCE [LARGE SCALE GENOMIC DNA]</scope>
</reference>
<sequence>MTAQDDVYGQPPPAEWLPPASFRRSIDARLEPTGQVCGREHRRPDLLATREHRDGQCFNTSASAVISFAPLNQIERGATKKHAPAIGCRVQGVVQQLPRQASRSCGCF</sequence>
<evidence type="ECO:0000313" key="2">
    <source>
        <dbReference type="Proteomes" id="UP001189429"/>
    </source>
</evidence>
<organism evidence="1 2">
    <name type="scientific">Prorocentrum cordatum</name>
    <dbReference type="NCBI Taxonomy" id="2364126"/>
    <lineage>
        <taxon>Eukaryota</taxon>
        <taxon>Sar</taxon>
        <taxon>Alveolata</taxon>
        <taxon>Dinophyceae</taxon>
        <taxon>Prorocentrales</taxon>
        <taxon>Prorocentraceae</taxon>
        <taxon>Prorocentrum</taxon>
    </lineage>
</organism>
<dbReference type="Proteomes" id="UP001189429">
    <property type="component" value="Unassembled WGS sequence"/>
</dbReference>
<name>A0ABN9X079_9DINO</name>
<proteinExistence type="predicted"/>
<comment type="caution">
    <text evidence="1">The sequence shown here is derived from an EMBL/GenBank/DDBJ whole genome shotgun (WGS) entry which is preliminary data.</text>
</comment>
<gene>
    <name evidence="1" type="ORF">PCOR1329_LOCUS72246</name>
</gene>
<accession>A0ABN9X079</accession>
<dbReference type="EMBL" id="CAUYUJ010019641">
    <property type="protein sequence ID" value="CAK0892625.1"/>
    <property type="molecule type" value="Genomic_DNA"/>
</dbReference>
<protein>
    <submittedName>
        <fullName evidence="1">Uncharacterized protein</fullName>
    </submittedName>
</protein>